<protein>
    <submittedName>
        <fullName evidence="1">Uncharacterized protein</fullName>
    </submittedName>
</protein>
<sequence length="72" mass="8107">MELARKNMIILTNGSRMQSTFIRNITVGINGFDISYCSDVKFAMTFSSYAVANHIANCLQSYGSFHPMDRGY</sequence>
<proteinExistence type="predicted"/>
<keyword evidence="2" id="KW-1185">Reference proteome</keyword>
<dbReference type="RefSeq" id="WP_307121235.1">
    <property type="nucleotide sequence ID" value="NZ_JAUSTM010000004.1"/>
</dbReference>
<dbReference type="EMBL" id="JAUSTM010000004">
    <property type="protein sequence ID" value="MDQ0222010.1"/>
    <property type="molecule type" value="Genomic_DNA"/>
</dbReference>
<dbReference type="Proteomes" id="UP001223079">
    <property type="component" value="Unassembled WGS sequence"/>
</dbReference>
<gene>
    <name evidence="1" type="ORF">J2S23_000547</name>
</gene>
<evidence type="ECO:0000313" key="1">
    <source>
        <dbReference type="EMBL" id="MDQ0222010.1"/>
    </source>
</evidence>
<accession>A0ABT9YPT8</accession>
<reference evidence="1 2" key="1">
    <citation type="submission" date="2023-07" db="EMBL/GenBank/DDBJ databases">
        <title>Genomic Encyclopedia of Type Strains, Phase IV (KMG-IV): sequencing the most valuable type-strain genomes for metagenomic binning, comparative biology and taxonomic classification.</title>
        <authorList>
            <person name="Goeker M."/>
        </authorList>
    </citation>
    <scope>NUCLEOTIDE SEQUENCE [LARGE SCALE GENOMIC DNA]</scope>
    <source>
        <strain evidence="1 2">DSM 105143</strain>
    </source>
</reference>
<evidence type="ECO:0000313" key="2">
    <source>
        <dbReference type="Proteomes" id="UP001223079"/>
    </source>
</evidence>
<comment type="caution">
    <text evidence="1">The sequence shown here is derived from an EMBL/GenBank/DDBJ whole genome shotgun (WGS) entry which is preliminary data.</text>
</comment>
<organism evidence="1 2">
    <name type="scientific">Streptococcus moroccensis</name>
    <dbReference type="NCBI Taxonomy" id="1451356"/>
    <lineage>
        <taxon>Bacteria</taxon>
        <taxon>Bacillati</taxon>
        <taxon>Bacillota</taxon>
        <taxon>Bacilli</taxon>
        <taxon>Lactobacillales</taxon>
        <taxon>Streptococcaceae</taxon>
        <taxon>Streptococcus</taxon>
    </lineage>
</organism>
<name>A0ABT9YPT8_9STRE</name>